<evidence type="ECO:0000256" key="2">
    <source>
        <dbReference type="ARBA" id="ARBA00022737"/>
    </source>
</evidence>
<evidence type="ECO:0000256" key="4">
    <source>
        <dbReference type="ARBA" id="ARBA00022833"/>
    </source>
</evidence>
<dbReference type="PROSITE" id="PS00518">
    <property type="entry name" value="ZF_RING_1"/>
    <property type="match status" value="1"/>
</dbReference>
<dbReference type="Gene3D" id="3.30.40.10">
    <property type="entry name" value="Zinc/RING finger domain, C3HC4 (zinc finger)"/>
    <property type="match status" value="1"/>
</dbReference>
<organism evidence="9 10">
    <name type="scientific">Owenia fusiformis</name>
    <name type="common">Polychaete worm</name>
    <dbReference type="NCBI Taxonomy" id="6347"/>
    <lineage>
        <taxon>Eukaryota</taxon>
        <taxon>Metazoa</taxon>
        <taxon>Spiralia</taxon>
        <taxon>Lophotrochozoa</taxon>
        <taxon>Annelida</taxon>
        <taxon>Polychaeta</taxon>
        <taxon>Sedentaria</taxon>
        <taxon>Canalipalpata</taxon>
        <taxon>Sabellida</taxon>
        <taxon>Oweniida</taxon>
        <taxon>Oweniidae</taxon>
        <taxon>Owenia</taxon>
    </lineage>
</organism>
<dbReference type="PROSITE" id="PS51125">
    <property type="entry name" value="NHL"/>
    <property type="match status" value="1"/>
</dbReference>
<dbReference type="EMBL" id="CAIIXF020000001">
    <property type="protein sequence ID" value="CAH1775891.1"/>
    <property type="molecule type" value="Genomic_DNA"/>
</dbReference>
<dbReference type="InterPro" id="IPR017907">
    <property type="entry name" value="Znf_RING_CS"/>
</dbReference>
<dbReference type="GO" id="GO:0043161">
    <property type="term" value="P:proteasome-mediated ubiquitin-dependent protein catabolic process"/>
    <property type="evidence" value="ECO:0007669"/>
    <property type="project" value="TreeGrafter"/>
</dbReference>
<dbReference type="GO" id="GO:0000209">
    <property type="term" value="P:protein polyubiquitination"/>
    <property type="evidence" value="ECO:0007669"/>
    <property type="project" value="TreeGrafter"/>
</dbReference>
<dbReference type="CDD" id="cd16449">
    <property type="entry name" value="RING-HC"/>
    <property type="match status" value="1"/>
</dbReference>
<protein>
    <recommendedName>
        <fullName evidence="8">RING-type domain-containing protein</fullName>
    </recommendedName>
</protein>
<keyword evidence="10" id="KW-1185">Reference proteome</keyword>
<dbReference type="Pfam" id="PF00097">
    <property type="entry name" value="zf-C3HC4"/>
    <property type="match status" value="1"/>
</dbReference>
<evidence type="ECO:0000256" key="1">
    <source>
        <dbReference type="ARBA" id="ARBA00022723"/>
    </source>
</evidence>
<proteinExistence type="predicted"/>
<keyword evidence="3 5" id="KW-0863">Zinc-finger</keyword>
<dbReference type="Gene3D" id="2.120.10.30">
    <property type="entry name" value="TolB, C-terminal domain"/>
    <property type="match status" value="2"/>
</dbReference>
<dbReference type="AlphaFoldDB" id="A0A8S4N5I9"/>
<feature type="repeat" description="NHL" evidence="6">
    <location>
        <begin position="328"/>
        <end position="370"/>
    </location>
</feature>
<dbReference type="PROSITE" id="PS50089">
    <property type="entry name" value="ZF_RING_2"/>
    <property type="match status" value="1"/>
</dbReference>
<dbReference type="SUPFAM" id="SSF57850">
    <property type="entry name" value="RING/U-box"/>
    <property type="match status" value="1"/>
</dbReference>
<gene>
    <name evidence="9" type="ORF">OFUS_LOCUS3134</name>
</gene>
<evidence type="ECO:0000313" key="10">
    <source>
        <dbReference type="Proteomes" id="UP000749559"/>
    </source>
</evidence>
<accession>A0A8S4N5I9</accession>
<dbReference type="PANTHER" id="PTHR24104">
    <property type="entry name" value="E3 UBIQUITIN-PROTEIN LIGASE NHLRC1-RELATED"/>
    <property type="match status" value="1"/>
</dbReference>
<dbReference type="InterPro" id="IPR050952">
    <property type="entry name" value="TRIM-NHL_E3_ligases"/>
</dbReference>
<evidence type="ECO:0000256" key="3">
    <source>
        <dbReference type="ARBA" id="ARBA00022771"/>
    </source>
</evidence>
<sequence length="418" mass="46438">MASDPTEQEDIRDQFSELVSCDICLEVLVNPRLLPACDHFFCLNCIESLIKNKRQTCPTCRKPWDVPDGGPAALRPSRLVNKMKDILESPSPARTARHEDQAAPDLSDITPLNDAMRDISLANDAANISSDGGNNSHSVHTSEDDIRTTPRLRGHSPKLIKVNSLDRGACKSYKIWDMAVVTSGLDVVLGVVREYTIAFYKRAANNSFTPIKTEKQRMRRVVSTQDNHFAFTNKTDTIRIYTQEGSLSQRIRCQLSSVEGIAFTSDGHLVVVDVETKTILFIDYHTQEEVMRTLIGQNDVSETMHIAVNESNNVVISDWGNNRIIVIGRDGQTLGSADGQLSSPYGVCTDGDHIIVADSKNHRVSLYSPSGELDLQFGQHLLTKDNGTEYPRAVAIDDRGHLLVGDRNGNLFEIEFKQ</sequence>
<name>A0A8S4N5I9_OWEFU</name>
<keyword evidence="4" id="KW-0862">Zinc</keyword>
<reference evidence="9" key="1">
    <citation type="submission" date="2022-03" db="EMBL/GenBank/DDBJ databases">
        <authorList>
            <person name="Martin C."/>
        </authorList>
    </citation>
    <scope>NUCLEOTIDE SEQUENCE</scope>
</reference>
<evidence type="ECO:0000256" key="7">
    <source>
        <dbReference type="SAM" id="MobiDB-lite"/>
    </source>
</evidence>
<dbReference type="InterPro" id="IPR011042">
    <property type="entry name" value="6-blade_b-propeller_TolB-like"/>
</dbReference>
<dbReference type="GO" id="GO:0008270">
    <property type="term" value="F:zinc ion binding"/>
    <property type="evidence" value="ECO:0007669"/>
    <property type="project" value="UniProtKB-KW"/>
</dbReference>
<evidence type="ECO:0000256" key="6">
    <source>
        <dbReference type="PROSITE-ProRule" id="PRU00504"/>
    </source>
</evidence>
<dbReference type="GO" id="GO:0061630">
    <property type="term" value="F:ubiquitin protein ligase activity"/>
    <property type="evidence" value="ECO:0007669"/>
    <property type="project" value="TreeGrafter"/>
</dbReference>
<evidence type="ECO:0000256" key="5">
    <source>
        <dbReference type="PROSITE-ProRule" id="PRU00175"/>
    </source>
</evidence>
<keyword evidence="1" id="KW-0479">Metal-binding</keyword>
<comment type="caution">
    <text evidence="9">The sequence shown here is derived from an EMBL/GenBank/DDBJ whole genome shotgun (WGS) entry which is preliminary data.</text>
</comment>
<dbReference type="CDD" id="cd05819">
    <property type="entry name" value="NHL"/>
    <property type="match status" value="1"/>
</dbReference>
<dbReference type="PANTHER" id="PTHR24104:SF57">
    <property type="entry name" value="BEE-MILK PROTEIN"/>
    <property type="match status" value="1"/>
</dbReference>
<keyword evidence="2" id="KW-0677">Repeat</keyword>
<dbReference type="Pfam" id="PF01436">
    <property type="entry name" value="NHL"/>
    <property type="match status" value="1"/>
</dbReference>
<feature type="domain" description="RING-type" evidence="8">
    <location>
        <begin position="21"/>
        <end position="61"/>
    </location>
</feature>
<dbReference type="InterPro" id="IPR018957">
    <property type="entry name" value="Znf_C3HC4_RING-type"/>
</dbReference>
<dbReference type="Proteomes" id="UP000749559">
    <property type="component" value="Unassembled WGS sequence"/>
</dbReference>
<dbReference type="InterPro" id="IPR013083">
    <property type="entry name" value="Znf_RING/FYVE/PHD"/>
</dbReference>
<evidence type="ECO:0000313" key="9">
    <source>
        <dbReference type="EMBL" id="CAH1775891.1"/>
    </source>
</evidence>
<dbReference type="OrthoDB" id="10039644at2759"/>
<dbReference type="InterPro" id="IPR001841">
    <property type="entry name" value="Znf_RING"/>
</dbReference>
<dbReference type="SUPFAM" id="SSF63829">
    <property type="entry name" value="Calcium-dependent phosphotriesterase"/>
    <property type="match status" value="1"/>
</dbReference>
<dbReference type="SMART" id="SM00184">
    <property type="entry name" value="RING"/>
    <property type="match status" value="1"/>
</dbReference>
<dbReference type="InterPro" id="IPR001258">
    <property type="entry name" value="NHL_repeat"/>
</dbReference>
<evidence type="ECO:0000259" key="8">
    <source>
        <dbReference type="PROSITE" id="PS50089"/>
    </source>
</evidence>
<feature type="compositionally biased region" description="Polar residues" evidence="7">
    <location>
        <begin position="126"/>
        <end position="139"/>
    </location>
</feature>
<feature type="region of interest" description="Disordered" evidence="7">
    <location>
        <begin position="126"/>
        <end position="153"/>
    </location>
</feature>